<dbReference type="PROSITE" id="PS00901">
    <property type="entry name" value="CYS_SYNTHASE"/>
    <property type="match status" value="1"/>
</dbReference>
<dbReference type="PANTHER" id="PTHR10314">
    <property type="entry name" value="CYSTATHIONINE BETA-SYNTHASE"/>
    <property type="match status" value="1"/>
</dbReference>
<evidence type="ECO:0000256" key="1">
    <source>
        <dbReference type="ARBA" id="ARBA00001933"/>
    </source>
</evidence>
<sequence length="368" mass="39393">MFRLGLRRAYATASEAASPYCMKVSKAQGTVNGFVGAIGNTPLIRLNRLSDESGCDIYGKAEFMNPGGSVKDRAALYLVKEAEEKGLVKPGGTIVEGTAGNTGIGLAHVCRSKGYKCVIYMPDTQSQGKIDLLRLLGAEVYPVPAVAFENPENYNHQAKRHAESIDNAVWTNQFDNTANRRAHIETTGPELWAQLAGRLDGFTCATGTGGTLAGVTRYLKEVSDGRTECWLADPPGSVLHSYITSGGKLAARSGSSITEGIGQGRITDNLKPEINLINNSLSISDEKSIAMVYRLLDEEGLYMGASSALNVVAAYELALKLGPGKTVATVLCDGAYRYADRLFSRKWLESKGLVGAVPEGLLKYAVLE</sequence>
<evidence type="ECO:0000313" key="4">
    <source>
        <dbReference type="Proteomes" id="UP001447188"/>
    </source>
</evidence>
<dbReference type="Pfam" id="PF00291">
    <property type="entry name" value="PALP"/>
    <property type="match status" value="1"/>
</dbReference>
<dbReference type="InterPro" id="IPR036052">
    <property type="entry name" value="TrpB-like_PALP_sf"/>
</dbReference>
<dbReference type="InterPro" id="IPR050214">
    <property type="entry name" value="Cys_Synth/Cystath_Beta-Synth"/>
</dbReference>
<dbReference type="GO" id="GO:0004124">
    <property type="term" value="F:cysteine synthase activity"/>
    <property type="evidence" value="ECO:0007669"/>
    <property type="project" value="UniProtKB-EC"/>
</dbReference>
<dbReference type="NCBIfam" id="NF007989">
    <property type="entry name" value="PRK10717.1"/>
    <property type="match status" value="1"/>
</dbReference>
<dbReference type="EMBL" id="JBBBZM010000006">
    <property type="protein sequence ID" value="KAL0640071.1"/>
    <property type="molecule type" value="Genomic_DNA"/>
</dbReference>
<protein>
    <submittedName>
        <fullName evidence="3">Cysteine synthase 1</fullName>
        <ecNumber evidence="3">2.5.1.47</ecNumber>
    </submittedName>
</protein>
<proteinExistence type="predicted"/>
<dbReference type="EC" id="2.5.1.47" evidence="3"/>
<dbReference type="InterPro" id="IPR001926">
    <property type="entry name" value="TrpB-like_PALP"/>
</dbReference>
<dbReference type="Proteomes" id="UP001447188">
    <property type="component" value="Unassembled WGS sequence"/>
</dbReference>
<name>A0ABR3GVU7_9PEZI</name>
<accession>A0ABR3GVU7</accession>
<evidence type="ECO:0000259" key="2">
    <source>
        <dbReference type="Pfam" id="PF00291"/>
    </source>
</evidence>
<organism evidence="3 4">
    <name type="scientific">Discina gigas</name>
    <dbReference type="NCBI Taxonomy" id="1032678"/>
    <lineage>
        <taxon>Eukaryota</taxon>
        <taxon>Fungi</taxon>
        <taxon>Dikarya</taxon>
        <taxon>Ascomycota</taxon>
        <taxon>Pezizomycotina</taxon>
        <taxon>Pezizomycetes</taxon>
        <taxon>Pezizales</taxon>
        <taxon>Discinaceae</taxon>
        <taxon>Discina</taxon>
    </lineage>
</organism>
<dbReference type="SUPFAM" id="SSF53686">
    <property type="entry name" value="Tryptophan synthase beta subunit-like PLP-dependent enzymes"/>
    <property type="match status" value="1"/>
</dbReference>
<feature type="domain" description="Tryptophan synthase beta chain-like PALP" evidence="2">
    <location>
        <begin position="37"/>
        <end position="333"/>
    </location>
</feature>
<comment type="caution">
    <text evidence="3">The sequence shown here is derived from an EMBL/GenBank/DDBJ whole genome shotgun (WGS) entry which is preliminary data.</text>
</comment>
<keyword evidence="4" id="KW-1185">Reference proteome</keyword>
<reference evidence="3 4" key="1">
    <citation type="submission" date="2024-02" db="EMBL/GenBank/DDBJ databases">
        <title>Discinaceae phylogenomics.</title>
        <authorList>
            <person name="Dirks A.C."/>
            <person name="James T.Y."/>
        </authorList>
    </citation>
    <scope>NUCLEOTIDE SEQUENCE [LARGE SCALE GENOMIC DNA]</scope>
    <source>
        <strain evidence="3 4">ACD0624</strain>
    </source>
</reference>
<gene>
    <name evidence="3" type="primary">CYS17</name>
    <name evidence="3" type="ORF">Q9L58_000899</name>
</gene>
<dbReference type="Gene3D" id="3.40.50.1100">
    <property type="match status" value="2"/>
</dbReference>
<evidence type="ECO:0000313" key="3">
    <source>
        <dbReference type="EMBL" id="KAL0640071.1"/>
    </source>
</evidence>
<keyword evidence="3" id="KW-0808">Transferase</keyword>
<dbReference type="InterPro" id="IPR001216">
    <property type="entry name" value="P-phosphate_BS"/>
</dbReference>
<dbReference type="CDD" id="cd01561">
    <property type="entry name" value="CBS_like"/>
    <property type="match status" value="1"/>
</dbReference>
<comment type="cofactor">
    <cofactor evidence="1">
        <name>pyridoxal 5'-phosphate</name>
        <dbReference type="ChEBI" id="CHEBI:597326"/>
    </cofactor>
</comment>